<evidence type="ECO:0000256" key="5">
    <source>
        <dbReference type="ARBA" id="ARBA00022989"/>
    </source>
</evidence>
<proteinExistence type="inferred from homology"/>
<evidence type="ECO:0000256" key="3">
    <source>
        <dbReference type="ARBA" id="ARBA00022448"/>
    </source>
</evidence>
<feature type="transmembrane region" description="Helical" evidence="7">
    <location>
        <begin position="21"/>
        <end position="39"/>
    </location>
</feature>
<comment type="subcellular location">
    <subcellularLocation>
        <location evidence="1 7">Membrane</location>
        <topology evidence="1 7">Multi-pass membrane protein</topology>
    </subcellularLocation>
</comment>
<dbReference type="PRINTS" id="PR00173">
    <property type="entry name" value="EDTRNSPORT"/>
</dbReference>
<evidence type="ECO:0000256" key="1">
    <source>
        <dbReference type="ARBA" id="ARBA00004141"/>
    </source>
</evidence>
<keyword evidence="5 7" id="KW-1133">Transmembrane helix</keyword>
<keyword evidence="6 7" id="KW-0472">Membrane</keyword>
<dbReference type="InterPro" id="IPR036458">
    <property type="entry name" value="Na:dicarbo_symporter_sf"/>
</dbReference>
<dbReference type="GO" id="GO:0005313">
    <property type="term" value="F:L-glutamate transmembrane transporter activity"/>
    <property type="evidence" value="ECO:0007669"/>
    <property type="project" value="TreeGrafter"/>
</dbReference>
<dbReference type="GO" id="GO:0005886">
    <property type="term" value="C:plasma membrane"/>
    <property type="evidence" value="ECO:0007669"/>
    <property type="project" value="TreeGrafter"/>
</dbReference>
<keyword evidence="3 7" id="KW-0813">Transport</keyword>
<feature type="transmembrane region" description="Helical" evidence="7">
    <location>
        <begin position="260"/>
        <end position="286"/>
    </location>
</feature>
<feature type="transmembrane region" description="Helical" evidence="7">
    <location>
        <begin position="335"/>
        <end position="360"/>
    </location>
</feature>
<dbReference type="Proteomes" id="UP001151699">
    <property type="component" value="Chromosome C"/>
</dbReference>
<dbReference type="GO" id="GO:0015501">
    <property type="term" value="F:glutamate:sodium symporter activity"/>
    <property type="evidence" value="ECO:0007669"/>
    <property type="project" value="TreeGrafter"/>
</dbReference>
<keyword evidence="7" id="KW-0769">Symport</keyword>
<comment type="caution">
    <text evidence="8">The sequence shown here is derived from an EMBL/GenBank/DDBJ whole genome shotgun (WGS) entry which is preliminary data.</text>
</comment>
<evidence type="ECO:0000256" key="7">
    <source>
        <dbReference type="RuleBase" id="RU361216"/>
    </source>
</evidence>
<dbReference type="GO" id="GO:0015175">
    <property type="term" value="F:neutral L-amino acid transmembrane transporter activity"/>
    <property type="evidence" value="ECO:0007669"/>
    <property type="project" value="TreeGrafter"/>
</dbReference>
<evidence type="ECO:0000313" key="8">
    <source>
        <dbReference type="EMBL" id="KAJ6635585.1"/>
    </source>
</evidence>
<accession>A0A9Q0MP80</accession>
<dbReference type="EMBL" id="WJQU01000004">
    <property type="protein sequence ID" value="KAJ6635585.1"/>
    <property type="molecule type" value="Genomic_DNA"/>
</dbReference>
<evidence type="ECO:0000313" key="9">
    <source>
        <dbReference type="Proteomes" id="UP001151699"/>
    </source>
</evidence>
<dbReference type="AlphaFoldDB" id="A0A9Q0MP80"/>
<protein>
    <recommendedName>
        <fullName evidence="7">Amino acid transporter</fullName>
    </recommendedName>
</protein>
<keyword evidence="4 7" id="KW-0812">Transmembrane</keyword>
<evidence type="ECO:0000256" key="4">
    <source>
        <dbReference type="ARBA" id="ARBA00022692"/>
    </source>
</evidence>
<organism evidence="8 9">
    <name type="scientific">Pseudolycoriella hygida</name>
    <dbReference type="NCBI Taxonomy" id="35572"/>
    <lineage>
        <taxon>Eukaryota</taxon>
        <taxon>Metazoa</taxon>
        <taxon>Ecdysozoa</taxon>
        <taxon>Arthropoda</taxon>
        <taxon>Hexapoda</taxon>
        <taxon>Insecta</taxon>
        <taxon>Pterygota</taxon>
        <taxon>Neoptera</taxon>
        <taxon>Endopterygota</taxon>
        <taxon>Diptera</taxon>
        <taxon>Nematocera</taxon>
        <taxon>Sciaroidea</taxon>
        <taxon>Sciaridae</taxon>
        <taxon>Pseudolycoriella</taxon>
    </lineage>
</organism>
<dbReference type="OrthoDB" id="5877963at2759"/>
<feature type="transmembrane region" description="Helical" evidence="7">
    <location>
        <begin position="59"/>
        <end position="83"/>
    </location>
</feature>
<name>A0A9Q0MP80_9DIPT</name>
<gene>
    <name evidence="8" type="primary">glt-6</name>
    <name evidence="8" type="ORF">Bhyg_14171</name>
</gene>
<dbReference type="SUPFAM" id="SSF118215">
    <property type="entry name" value="Proton glutamate symport protein"/>
    <property type="match status" value="1"/>
</dbReference>
<evidence type="ECO:0000256" key="6">
    <source>
        <dbReference type="ARBA" id="ARBA00023136"/>
    </source>
</evidence>
<dbReference type="InterPro" id="IPR001991">
    <property type="entry name" value="Na-dicarboxylate_symporter"/>
</dbReference>
<dbReference type="PANTHER" id="PTHR11958">
    <property type="entry name" value="SODIUM/DICARBOXYLATE SYMPORTER-RELATED"/>
    <property type="match status" value="1"/>
</dbReference>
<keyword evidence="9" id="KW-1185">Reference proteome</keyword>
<comment type="similarity">
    <text evidence="2 7">Belongs to the dicarboxylate/amino acid:cation symporter (DAACS) (TC 2.A.23) family.</text>
</comment>
<feature type="transmembrane region" description="Helical" evidence="7">
    <location>
        <begin position="372"/>
        <end position="400"/>
    </location>
</feature>
<evidence type="ECO:0000256" key="2">
    <source>
        <dbReference type="ARBA" id="ARBA00006148"/>
    </source>
</evidence>
<dbReference type="PANTHER" id="PTHR11958:SF111">
    <property type="entry name" value="AMINO ACID TRANSPORTER"/>
    <property type="match status" value="1"/>
</dbReference>
<sequence>MLHQKDSGRKSKFMKVVKKNLLLLTTLAGVIIGIVLGMALRPLNLSDDQVMLISYPGEIFLRILKMLTLPLLISSLVTVTASLNTQMGGKVMARTLSYFAITSLMSAALGISLTFLFRPESTTSGDTFQPVNDKQSKFLDSFLDLGRNFFPENLFQATFQQVTTIYVNKTANNATELTREIVYRNGPNTLGLVVFCLVFGTISNSLGEKGEIIKHFFAAVFDVLLKITTKVMWLSGLAVCSIITGKLLNISNLTEVMSQLALFMICVILGVFLHQLVMMPAIYFFFLRKNPYKFFFSLREAWVTGFAVASSVVTLPTTMDIMINKLKHDERIAKFVLSLGIYLNTNGTALFMSMATAFIAQLSGVTLQLDSLIIVLVTATALSMAMPAIPSASLVMLLVIMGSIDIDPSNVSLLFAIDWILDRFRTTSNVLDDCFAAAIVEKWSERELNETDEMEMERL</sequence>
<dbReference type="Pfam" id="PF00375">
    <property type="entry name" value="SDF"/>
    <property type="match status" value="1"/>
</dbReference>
<feature type="transmembrane region" description="Helical" evidence="7">
    <location>
        <begin position="95"/>
        <end position="117"/>
    </location>
</feature>
<feature type="transmembrane region" description="Helical" evidence="7">
    <location>
        <begin position="301"/>
        <end position="323"/>
    </location>
</feature>
<reference evidence="8" key="1">
    <citation type="submission" date="2022-07" db="EMBL/GenBank/DDBJ databases">
        <authorList>
            <person name="Trinca V."/>
            <person name="Uliana J.V.C."/>
            <person name="Torres T.T."/>
            <person name="Ward R.J."/>
            <person name="Monesi N."/>
        </authorList>
    </citation>
    <scope>NUCLEOTIDE SEQUENCE</scope>
    <source>
        <strain evidence="8">HSMRA1968</strain>
        <tissue evidence="8">Whole embryos</tissue>
    </source>
</reference>
<feature type="transmembrane region" description="Helical" evidence="7">
    <location>
        <begin position="231"/>
        <end position="248"/>
    </location>
</feature>
<dbReference type="Gene3D" id="1.10.3860.10">
    <property type="entry name" value="Sodium:dicarboxylate symporter"/>
    <property type="match status" value="1"/>
</dbReference>
<dbReference type="InterPro" id="IPR050746">
    <property type="entry name" value="DAACS"/>
</dbReference>